<keyword evidence="3" id="KW-0547">Nucleotide-binding</keyword>
<keyword evidence="7" id="KW-1185">Reference proteome</keyword>
<evidence type="ECO:0000313" key="6">
    <source>
        <dbReference type="EMBL" id="KOO25113.1"/>
    </source>
</evidence>
<dbReference type="InterPro" id="IPR001645">
    <property type="entry name" value="Folylpolyglutamate_synth"/>
</dbReference>
<sequence length="565" mass="60090">MAPASAAAAAAFGQAIGRPPTSRSVPTPTDAPWAFAEDEAGFEFRVAESTLLEDMGLVKALEGLDAIRARRDDLEAWARDESVLPAGPAGLLICTRAHGRADEYDVAEVLDSRRAANGEIELKLRGPAEWRPLTRWLALEFVSNVPNHKLACTVQMAAWRHLKEGYISRLSCGAVTSHAQRLRRCIQAAGLPDDRAARAVLSYDFAYDAGDARLLSDLGFLPTLSALESLHLRPPQLFAWSSSLPHEASLLLPDGPIGLLVKVEQPYAAGLASSRSVVCEVVLADARSRRLTIKGPANWRPLERQISFDEVLDEPLRDEDLITAWHQLRSRHLSDVELPPVIHVAGTNGKGSTIAFIRAGLEAAGCSVHVYTSPHLVRFHERIRLAGRLIGEPTLATLLAEVLAAIGDESITFFEATTCAALLAFSRVPADYTLLEVGMGGRLDATNVAGLAPVACVITAVSLDHQEFLGSTVEAIAAEKAGILRAGVPAVVAPQTPGALSVIRARAATVGCPLPGPGADPQAGRAPPLRIVICGSLYLAGWVLLDNGSPESDELSDGAALTSRL</sequence>
<dbReference type="GO" id="GO:0004326">
    <property type="term" value="F:tetrahydrofolylpolyglutamate synthase activity"/>
    <property type="evidence" value="ECO:0007669"/>
    <property type="project" value="InterPro"/>
</dbReference>
<gene>
    <name evidence="6" type="ORF">Ctob_002833</name>
</gene>
<name>A0A0M0JFU7_9EUKA</name>
<dbReference type="SUPFAM" id="SSF53623">
    <property type="entry name" value="MurD-like peptide ligases, catalytic domain"/>
    <property type="match status" value="1"/>
</dbReference>
<organism evidence="6 7">
    <name type="scientific">Chrysochromulina tobinii</name>
    <dbReference type="NCBI Taxonomy" id="1460289"/>
    <lineage>
        <taxon>Eukaryota</taxon>
        <taxon>Haptista</taxon>
        <taxon>Haptophyta</taxon>
        <taxon>Prymnesiophyceae</taxon>
        <taxon>Prymnesiales</taxon>
        <taxon>Chrysochromulinaceae</taxon>
        <taxon>Chrysochromulina</taxon>
    </lineage>
</organism>
<dbReference type="InterPro" id="IPR013221">
    <property type="entry name" value="Mur_ligase_cen"/>
</dbReference>
<keyword evidence="4" id="KW-0067">ATP-binding</keyword>
<evidence type="ECO:0000256" key="1">
    <source>
        <dbReference type="ARBA" id="ARBA00008276"/>
    </source>
</evidence>
<dbReference type="Gene3D" id="3.40.1190.10">
    <property type="entry name" value="Mur-like, catalytic domain"/>
    <property type="match status" value="1"/>
</dbReference>
<dbReference type="PANTHER" id="PTHR11136">
    <property type="entry name" value="FOLYLPOLYGLUTAMATE SYNTHASE-RELATED"/>
    <property type="match status" value="1"/>
</dbReference>
<dbReference type="EMBL" id="JWZX01003017">
    <property type="protein sequence ID" value="KOO25113.1"/>
    <property type="molecule type" value="Genomic_DNA"/>
</dbReference>
<dbReference type="OrthoDB" id="5212574at2759"/>
<dbReference type="Pfam" id="PF08245">
    <property type="entry name" value="Mur_ligase_M"/>
    <property type="match status" value="1"/>
</dbReference>
<feature type="domain" description="Mur ligase central" evidence="5">
    <location>
        <begin position="344"/>
        <end position="485"/>
    </location>
</feature>
<evidence type="ECO:0000256" key="3">
    <source>
        <dbReference type="ARBA" id="ARBA00022741"/>
    </source>
</evidence>
<evidence type="ECO:0000313" key="7">
    <source>
        <dbReference type="Proteomes" id="UP000037460"/>
    </source>
</evidence>
<dbReference type="GO" id="GO:0005524">
    <property type="term" value="F:ATP binding"/>
    <property type="evidence" value="ECO:0007669"/>
    <property type="project" value="UniProtKB-KW"/>
</dbReference>
<evidence type="ECO:0000256" key="4">
    <source>
        <dbReference type="ARBA" id="ARBA00022840"/>
    </source>
</evidence>
<dbReference type="AlphaFoldDB" id="A0A0M0JFU7"/>
<evidence type="ECO:0000259" key="5">
    <source>
        <dbReference type="Pfam" id="PF08245"/>
    </source>
</evidence>
<dbReference type="GO" id="GO:0008841">
    <property type="term" value="F:dihydrofolate synthase activity"/>
    <property type="evidence" value="ECO:0007669"/>
    <property type="project" value="TreeGrafter"/>
</dbReference>
<proteinExistence type="inferred from homology"/>
<protein>
    <submittedName>
        <fullName evidence="6">Folc bifunctional protein</fullName>
    </submittedName>
</protein>
<dbReference type="GO" id="GO:0005737">
    <property type="term" value="C:cytoplasm"/>
    <property type="evidence" value="ECO:0007669"/>
    <property type="project" value="TreeGrafter"/>
</dbReference>
<dbReference type="NCBIfam" id="TIGR01499">
    <property type="entry name" value="folC"/>
    <property type="match status" value="1"/>
</dbReference>
<evidence type="ECO:0000256" key="2">
    <source>
        <dbReference type="ARBA" id="ARBA00022598"/>
    </source>
</evidence>
<accession>A0A0M0JFU7</accession>
<dbReference type="Proteomes" id="UP000037460">
    <property type="component" value="Unassembled WGS sequence"/>
</dbReference>
<dbReference type="PANTHER" id="PTHR11136:SF0">
    <property type="entry name" value="DIHYDROFOLATE SYNTHETASE-RELATED"/>
    <property type="match status" value="1"/>
</dbReference>
<comment type="similarity">
    <text evidence="1">Belongs to the folylpolyglutamate synthase family.</text>
</comment>
<keyword evidence="2" id="KW-0436">Ligase</keyword>
<reference evidence="7" key="1">
    <citation type="journal article" date="2015" name="PLoS Genet.">
        <title>Genome Sequence and Transcriptome Analyses of Chrysochromulina tobin: Metabolic Tools for Enhanced Algal Fitness in the Prominent Order Prymnesiales (Haptophyceae).</title>
        <authorList>
            <person name="Hovde B.T."/>
            <person name="Deodato C.R."/>
            <person name="Hunsperger H.M."/>
            <person name="Ryken S.A."/>
            <person name="Yost W."/>
            <person name="Jha R.K."/>
            <person name="Patterson J."/>
            <person name="Monnat R.J. Jr."/>
            <person name="Barlow S.B."/>
            <person name="Starkenburg S.R."/>
            <person name="Cattolico R.A."/>
        </authorList>
    </citation>
    <scope>NUCLEOTIDE SEQUENCE</scope>
    <source>
        <strain evidence="7">CCMP291</strain>
    </source>
</reference>
<comment type="caution">
    <text evidence="6">The sequence shown here is derived from an EMBL/GenBank/DDBJ whole genome shotgun (WGS) entry which is preliminary data.</text>
</comment>
<dbReference type="InterPro" id="IPR036565">
    <property type="entry name" value="Mur-like_cat_sf"/>
</dbReference>